<evidence type="ECO:0000256" key="1">
    <source>
        <dbReference type="SAM" id="MobiDB-lite"/>
    </source>
</evidence>
<evidence type="ECO:0008006" key="4">
    <source>
        <dbReference type="Google" id="ProtNLM"/>
    </source>
</evidence>
<gene>
    <name evidence="2" type="ORF">K443DRAFT_16196</name>
</gene>
<keyword evidence="3" id="KW-1185">Reference proteome</keyword>
<feature type="compositionally biased region" description="Basic and acidic residues" evidence="1">
    <location>
        <begin position="95"/>
        <end position="104"/>
    </location>
</feature>
<dbReference type="EMBL" id="KN839807">
    <property type="protein sequence ID" value="KIJ89376.1"/>
    <property type="molecule type" value="Genomic_DNA"/>
</dbReference>
<organism evidence="2 3">
    <name type="scientific">Laccaria amethystina LaAM-08-1</name>
    <dbReference type="NCBI Taxonomy" id="1095629"/>
    <lineage>
        <taxon>Eukaryota</taxon>
        <taxon>Fungi</taxon>
        <taxon>Dikarya</taxon>
        <taxon>Basidiomycota</taxon>
        <taxon>Agaricomycotina</taxon>
        <taxon>Agaricomycetes</taxon>
        <taxon>Agaricomycetidae</taxon>
        <taxon>Agaricales</taxon>
        <taxon>Agaricineae</taxon>
        <taxon>Hydnangiaceae</taxon>
        <taxon>Laccaria</taxon>
    </lineage>
</organism>
<sequence length="240" mass="26483">MIRAGFHNAVPGPSRKSPVLAETRLRPRPPQGHRRLGDIEMEESDGDNSTSDAEEAPKARDKKGKGKAKEDLDDYDSMTDGDEAPKVRDKKGKGKMKESSEPHSGRKLLAVSTGRLHNDPCSECTKRGLQCFINLSGGSCVPCRFSKKRCDKAHPRKTTKKMTGKFIESDGEEGTGPDAHPNDPKPARRVRHDRKVPGKNVFIFLRLILIVSLAEPNTETDVGTAGPLRKPRKRARVNSE</sequence>
<dbReference type="Proteomes" id="UP000054477">
    <property type="component" value="Unassembled WGS sequence"/>
</dbReference>
<protein>
    <recommendedName>
        <fullName evidence="4">Zn(2)-C6 fungal-type domain-containing protein</fullName>
    </recommendedName>
</protein>
<evidence type="ECO:0000313" key="3">
    <source>
        <dbReference type="Proteomes" id="UP000054477"/>
    </source>
</evidence>
<reference evidence="3" key="2">
    <citation type="submission" date="2015-01" db="EMBL/GenBank/DDBJ databases">
        <title>Evolutionary Origins and Diversification of the Mycorrhizal Mutualists.</title>
        <authorList>
            <consortium name="DOE Joint Genome Institute"/>
            <consortium name="Mycorrhizal Genomics Consortium"/>
            <person name="Kohler A."/>
            <person name="Kuo A."/>
            <person name="Nagy L.G."/>
            <person name="Floudas D."/>
            <person name="Copeland A."/>
            <person name="Barry K.W."/>
            <person name="Cichocki N."/>
            <person name="Veneault-Fourrey C."/>
            <person name="LaButti K."/>
            <person name="Lindquist E.A."/>
            <person name="Lipzen A."/>
            <person name="Lundell T."/>
            <person name="Morin E."/>
            <person name="Murat C."/>
            <person name="Riley R."/>
            <person name="Ohm R."/>
            <person name="Sun H."/>
            <person name="Tunlid A."/>
            <person name="Henrissat B."/>
            <person name="Grigoriev I.V."/>
            <person name="Hibbett D.S."/>
            <person name="Martin F."/>
        </authorList>
    </citation>
    <scope>NUCLEOTIDE SEQUENCE [LARGE SCALE GENOMIC DNA]</scope>
    <source>
        <strain evidence="3">LaAM-08-1</strain>
    </source>
</reference>
<feature type="compositionally biased region" description="Acidic residues" evidence="1">
    <location>
        <begin position="71"/>
        <end position="82"/>
    </location>
</feature>
<feature type="region of interest" description="Disordered" evidence="1">
    <location>
        <begin position="1"/>
        <end position="108"/>
    </location>
</feature>
<evidence type="ECO:0000313" key="2">
    <source>
        <dbReference type="EMBL" id="KIJ89376.1"/>
    </source>
</evidence>
<feature type="region of interest" description="Disordered" evidence="1">
    <location>
        <begin position="163"/>
        <end position="193"/>
    </location>
</feature>
<proteinExistence type="predicted"/>
<reference evidence="2 3" key="1">
    <citation type="submission" date="2014-04" db="EMBL/GenBank/DDBJ databases">
        <authorList>
            <consortium name="DOE Joint Genome Institute"/>
            <person name="Kuo A."/>
            <person name="Kohler A."/>
            <person name="Nagy L.G."/>
            <person name="Floudas D."/>
            <person name="Copeland A."/>
            <person name="Barry K.W."/>
            <person name="Cichocki N."/>
            <person name="Veneault-Fourrey C."/>
            <person name="LaButti K."/>
            <person name="Lindquist E.A."/>
            <person name="Lipzen A."/>
            <person name="Lundell T."/>
            <person name="Morin E."/>
            <person name="Murat C."/>
            <person name="Sun H."/>
            <person name="Tunlid A."/>
            <person name="Henrissat B."/>
            <person name="Grigoriev I.V."/>
            <person name="Hibbett D.S."/>
            <person name="Martin F."/>
            <person name="Nordberg H.P."/>
            <person name="Cantor M.N."/>
            <person name="Hua S.X."/>
        </authorList>
    </citation>
    <scope>NUCLEOTIDE SEQUENCE [LARGE SCALE GENOMIC DNA]</scope>
    <source>
        <strain evidence="2 3">LaAM-08-1</strain>
    </source>
</reference>
<feature type="compositionally biased region" description="Basic residues" evidence="1">
    <location>
        <begin position="229"/>
        <end position="240"/>
    </location>
</feature>
<feature type="region of interest" description="Disordered" evidence="1">
    <location>
        <begin position="218"/>
        <end position="240"/>
    </location>
</feature>
<accession>A0A0C9WVV6</accession>
<dbReference type="HOGENOM" id="CLU_1156552_0_0_1"/>
<name>A0A0C9WVV6_9AGAR</name>
<dbReference type="AlphaFoldDB" id="A0A0C9WVV6"/>